<name>A0A8F2XX98_9CAUD</name>
<sequence>MEKLIEAILNEGGDFKLSLISLIDEFLSGKVVSSYYQSKMRGAVLGWVSSIVEQYAIQIDTLDGKIQIQLADKSMSIEWSEADKLLDVIEAVKTEEGMIRLWEGME</sequence>
<evidence type="ECO:0000313" key="2">
    <source>
        <dbReference type="Proteomes" id="UP000683424"/>
    </source>
</evidence>
<protein>
    <submittedName>
        <fullName evidence="1">Uncharacterized protein</fullName>
    </submittedName>
</protein>
<evidence type="ECO:0000313" key="1">
    <source>
        <dbReference type="EMBL" id="QWX10233.1"/>
    </source>
</evidence>
<accession>A0A8F2XX98</accession>
<proteinExistence type="predicted"/>
<reference evidence="1" key="1">
    <citation type="submission" date="2020-09" db="EMBL/GenBank/DDBJ databases">
        <authorList>
            <person name="Gao C."/>
            <person name="Qiu Z."/>
        </authorList>
    </citation>
    <scope>NUCLEOTIDE SEQUENCE</scope>
</reference>
<organism evidence="1 2">
    <name type="scientific">Vibrio phage vB_VpP_BT-1011</name>
    <dbReference type="NCBI Taxonomy" id="2799672"/>
    <lineage>
        <taxon>Viruses</taxon>
        <taxon>Duplodnaviria</taxon>
        <taxon>Heunggongvirae</taxon>
        <taxon>Uroviricota</taxon>
        <taxon>Caudoviricetes</taxon>
        <taxon>Tieomvirus</taxon>
        <taxon>Tieomvirus BT1011</taxon>
    </lineage>
</organism>
<dbReference type="Proteomes" id="UP000683424">
    <property type="component" value="Segment"/>
</dbReference>
<dbReference type="EMBL" id="MW009675">
    <property type="protein sequence ID" value="QWX10233.1"/>
    <property type="molecule type" value="Genomic_DNA"/>
</dbReference>
<keyword evidence="2" id="KW-1185">Reference proteome</keyword>
<gene>
    <name evidence="1" type="ORF">vBVpPBT1011_0034</name>
</gene>